<feature type="binding site" evidence="12 15">
    <location>
        <position position="134"/>
    </location>
    <ligand>
        <name>NAD(+)</name>
        <dbReference type="ChEBI" id="CHEBI:57540"/>
    </ligand>
</feature>
<evidence type="ECO:0000313" key="20">
    <source>
        <dbReference type="Proteomes" id="UP000286934"/>
    </source>
</evidence>
<dbReference type="UniPathway" id="UPA00031">
    <property type="reaction ID" value="UER00014"/>
</dbReference>
<dbReference type="GO" id="GO:0005829">
    <property type="term" value="C:cytosol"/>
    <property type="evidence" value="ECO:0007669"/>
    <property type="project" value="TreeGrafter"/>
</dbReference>
<feature type="binding site" evidence="12 16">
    <location>
        <position position="245"/>
    </location>
    <ligand>
        <name>substrate</name>
    </ligand>
</feature>
<protein>
    <recommendedName>
        <fullName evidence="4 12">Histidinol dehydrogenase</fullName>
        <shortName evidence="12">HDH</shortName>
        <ecNumber evidence="4 12">1.1.1.23</ecNumber>
    </recommendedName>
</protein>
<dbReference type="Gene3D" id="1.20.5.1300">
    <property type="match status" value="1"/>
</dbReference>
<dbReference type="InterPro" id="IPR016161">
    <property type="entry name" value="Ald_DH/histidinol_DH"/>
</dbReference>
<dbReference type="InterPro" id="IPR001692">
    <property type="entry name" value="Histidinol_DH_CS"/>
</dbReference>
<evidence type="ECO:0000256" key="14">
    <source>
        <dbReference type="PIRSR" id="PIRSR000099-1"/>
    </source>
</evidence>
<dbReference type="NCBIfam" id="TIGR00069">
    <property type="entry name" value="hisD"/>
    <property type="match status" value="1"/>
</dbReference>
<dbReference type="FunFam" id="3.40.50.1980:FF:000001">
    <property type="entry name" value="Histidinol dehydrogenase"/>
    <property type="match status" value="1"/>
</dbReference>
<evidence type="ECO:0000256" key="13">
    <source>
        <dbReference type="PIRNR" id="PIRNR000099"/>
    </source>
</evidence>
<dbReference type="PROSITE" id="PS00611">
    <property type="entry name" value="HISOL_DEHYDROGENASE"/>
    <property type="match status" value="1"/>
</dbReference>
<evidence type="ECO:0000256" key="6">
    <source>
        <dbReference type="ARBA" id="ARBA00022723"/>
    </source>
</evidence>
<evidence type="ECO:0000256" key="10">
    <source>
        <dbReference type="ARBA" id="ARBA00023102"/>
    </source>
</evidence>
<feature type="binding site" evidence="12 17">
    <location>
        <position position="270"/>
    </location>
    <ligand>
        <name>Zn(2+)</name>
        <dbReference type="ChEBI" id="CHEBI:29105"/>
    </ligand>
</feature>
<dbReference type="Pfam" id="PF00815">
    <property type="entry name" value="Histidinol_dh"/>
    <property type="match status" value="1"/>
</dbReference>
<evidence type="ECO:0000256" key="3">
    <source>
        <dbReference type="ARBA" id="ARBA00010178"/>
    </source>
</evidence>
<evidence type="ECO:0000256" key="9">
    <source>
        <dbReference type="ARBA" id="ARBA00023027"/>
    </source>
</evidence>
<dbReference type="GO" id="GO:0008270">
    <property type="term" value="F:zinc ion binding"/>
    <property type="evidence" value="ECO:0007669"/>
    <property type="project" value="UniProtKB-UniRule"/>
</dbReference>
<dbReference type="InterPro" id="IPR012131">
    <property type="entry name" value="Hstdl_DH"/>
</dbReference>
<evidence type="ECO:0000256" key="1">
    <source>
        <dbReference type="ARBA" id="ARBA00003850"/>
    </source>
</evidence>
<keyword evidence="10 12" id="KW-0368">Histidine biosynthesis</keyword>
<dbReference type="RefSeq" id="WP_126806299.1">
    <property type="nucleotide sequence ID" value="NZ_PIPP01000002.1"/>
</dbReference>
<comment type="function">
    <text evidence="1 12">Catalyzes the sequential NAD-dependent oxidations of L-histidinol to L-histidinaldehyde and then to L-histidine.</text>
</comment>
<organism evidence="19 20">
    <name type="scientific">Aliidiomarina shirensis</name>
    <dbReference type="NCBI Taxonomy" id="1048642"/>
    <lineage>
        <taxon>Bacteria</taxon>
        <taxon>Pseudomonadati</taxon>
        <taxon>Pseudomonadota</taxon>
        <taxon>Gammaproteobacteria</taxon>
        <taxon>Alteromonadales</taxon>
        <taxon>Idiomarinaceae</taxon>
        <taxon>Aliidiomarina</taxon>
    </lineage>
</organism>
<dbReference type="SUPFAM" id="SSF53720">
    <property type="entry name" value="ALDH-like"/>
    <property type="match status" value="1"/>
</dbReference>
<accession>A0A432WVJ1</accession>
<dbReference type="PRINTS" id="PR00083">
    <property type="entry name" value="HOLDHDRGNASE"/>
</dbReference>
<evidence type="ECO:0000256" key="11">
    <source>
        <dbReference type="ARBA" id="ARBA00049489"/>
    </source>
</evidence>
<dbReference type="EC" id="1.1.1.23" evidence="4 12"/>
<dbReference type="EMBL" id="PIPP01000002">
    <property type="protein sequence ID" value="RUO37785.1"/>
    <property type="molecule type" value="Genomic_DNA"/>
</dbReference>
<dbReference type="GO" id="GO:0051287">
    <property type="term" value="F:NAD binding"/>
    <property type="evidence" value="ECO:0007669"/>
    <property type="project" value="InterPro"/>
</dbReference>
<proteinExistence type="inferred from homology"/>
<evidence type="ECO:0000256" key="4">
    <source>
        <dbReference type="ARBA" id="ARBA00012965"/>
    </source>
</evidence>
<dbReference type="PANTHER" id="PTHR21256:SF2">
    <property type="entry name" value="HISTIDINE BIOSYNTHESIS TRIFUNCTIONAL PROTEIN"/>
    <property type="match status" value="1"/>
</dbReference>
<comment type="caution">
    <text evidence="19">The sequence shown here is derived from an EMBL/GenBank/DDBJ whole genome shotgun (WGS) entry which is preliminary data.</text>
</comment>
<keyword evidence="5 12" id="KW-0028">Amino-acid biosynthesis</keyword>
<evidence type="ECO:0000256" key="16">
    <source>
        <dbReference type="PIRSR" id="PIRSR000099-3"/>
    </source>
</evidence>
<keyword evidence="7 12" id="KW-0862">Zinc</keyword>
<dbReference type="PIRSF" id="PIRSF000099">
    <property type="entry name" value="Histidinol_dh"/>
    <property type="match status" value="1"/>
</dbReference>
<feature type="binding site" evidence="12 15">
    <location>
        <position position="196"/>
    </location>
    <ligand>
        <name>NAD(+)</name>
        <dbReference type="ChEBI" id="CHEBI:57540"/>
    </ligand>
</feature>
<feature type="binding site" evidence="12 17">
    <location>
        <position position="267"/>
    </location>
    <ligand>
        <name>Zn(2+)</name>
        <dbReference type="ChEBI" id="CHEBI:29105"/>
    </ligand>
</feature>
<dbReference type="PANTHER" id="PTHR21256">
    <property type="entry name" value="HISTIDINOL DEHYDROGENASE HDH"/>
    <property type="match status" value="1"/>
</dbReference>
<feature type="active site" description="Proton acceptor" evidence="12 14">
    <location>
        <position position="334"/>
    </location>
</feature>
<feature type="binding site" evidence="12 16">
    <location>
        <position position="427"/>
    </location>
    <ligand>
        <name>substrate</name>
    </ligand>
</feature>
<keyword evidence="8 12" id="KW-0560">Oxidoreductase</keyword>
<dbReference type="Proteomes" id="UP000286934">
    <property type="component" value="Unassembled WGS sequence"/>
</dbReference>
<dbReference type="OrthoDB" id="9805269at2"/>
<dbReference type="GO" id="GO:0000105">
    <property type="term" value="P:L-histidine biosynthetic process"/>
    <property type="evidence" value="ECO:0007669"/>
    <property type="project" value="UniProtKB-UniRule"/>
</dbReference>
<dbReference type="AlphaFoldDB" id="A0A432WVJ1"/>
<keyword evidence="20" id="KW-1185">Reference proteome</keyword>
<evidence type="ECO:0000256" key="15">
    <source>
        <dbReference type="PIRSR" id="PIRSR000099-2"/>
    </source>
</evidence>
<dbReference type="FunFam" id="3.40.50.1980:FF:000002">
    <property type="entry name" value="Histidinol dehydrogenase, chloroplastic"/>
    <property type="match status" value="1"/>
</dbReference>
<feature type="active site" description="Proton acceptor" evidence="12 14">
    <location>
        <position position="335"/>
    </location>
</feature>
<evidence type="ECO:0000313" key="19">
    <source>
        <dbReference type="EMBL" id="RUO37785.1"/>
    </source>
</evidence>
<dbReference type="GO" id="GO:0004399">
    <property type="term" value="F:histidinol dehydrogenase activity"/>
    <property type="evidence" value="ECO:0007669"/>
    <property type="project" value="UniProtKB-UniRule"/>
</dbReference>
<feature type="binding site" evidence="12 16">
    <location>
        <position position="368"/>
    </location>
    <ligand>
        <name>substrate</name>
    </ligand>
</feature>
<feature type="binding site" evidence="12 16">
    <location>
        <position position="267"/>
    </location>
    <ligand>
        <name>substrate</name>
    </ligand>
</feature>
<dbReference type="CDD" id="cd06572">
    <property type="entry name" value="Histidinol_dh"/>
    <property type="match status" value="1"/>
</dbReference>
<feature type="binding site" evidence="12 17">
    <location>
        <position position="368"/>
    </location>
    <ligand>
        <name>Zn(2+)</name>
        <dbReference type="ChEBI" id="CHEBI:29105"/>
    </ligand>
</feature>
<feature type="binding site" evidence="12 15">
    <location>
        <position position="219"/>
    </location>
    <ligand>
        <name>NAD(+)</name>
        <dbReference type="ChEBI" id="CHEBI:57540"/>
    </ligand>
</feature>
<evidence type="ECO:0000256" key="2">
    <source>
        <dbReference type="ARBA" id="ARBA00004940"/>
    </source>
</evidence>
<keyword evidence="9 12" id="KW-0520">NAD</keyword>
<evidence type="ECO:0000256" key="17">
    <source>
        <dbReference type="PIRSR" id="PIRSR000099-4"/>
    </source>
</evidence>
<feature type="binding site" evidence="12 16">
    <location>
        <position position="422"/>
    </location>
    <ligand>
        <name>substrate</name>
    </ligand>
</feature>
<feature type="binding site" evidence="12 16">
    <location>
        <position position="335"/>
    </location>
    <ligand>
        <name>substrate</name>
    </ligand>
</feature>
<comment type="catalytic activity">
    <reaction evidence="11 12">
        <text>L-histidinol + 2 NAD(+) + H2O = L-histidine + 2 NADH + 3 H(+)</text>
        <dbReference type="Rhea" id="RHEA:20641"/>
        <dbReference type="ChEBI" id="CHEBI:15377"/>
        <dbReference type="ChEBI" id="CHEBI:15378"/>
        <dbReference type="ChEBI" id="CHEBI:57540"/>
        <dbReference type="ChEBI" id="CHEBI:57595"/>
        <dbReference type="ChEBI" id="CHEBI:57699"/>
        <dbReference type="ChEBI" id="CHEBI:57945"/>
        <dbReference type="EC" id="1.1.1.23"/>
    </reaction>
</comment>
<reference evidence="20" key="1">
    <citation type="journal article" date="2018" name="Front. Microbiol.">
        <title>Genome-Based Analysis Reveals the Taxonomy and Diversity of the Family Idiomarinaceae.</title>
        <authorList>
            <person name="Liu Y."/>
            <person name="Lai Q."/>
            <person name="Shao Z."/>
        </authorList>
    </citation>
    <scope>NUCLEOTIDE SEQUENCE [LARGE SCALE GENOMIC DNA]</scope>
    <source>
        <strain evidence="20">AIS</strain>
    </source>
</reference>
<dbReference type="InterPro" id="IPR022695">
    <property type="entry name" value="Histidinol_DH_monofunct"/>
</dbReference>
<dbReference type="HAMAP" id="MF_01024">
    <property type="entry name" value="HisD"/>
    <property type="match status" value="1"/>
</dbReference>
<comment type="similarity">
    <text evidence="3 12 13 18">Belongs to the histidinol dehydrogenase family.</text>
</comment>
<sequence>MSTNIQLPAPINWQETSAEAREQILSRPVQAVSASLREQVATIISNVAEQGDAALLALTERFDGVSLPSPELSMDKVAKIAEQAPAKVKAAIDQAYTNIRAFHLAQKPNDVALETMPGVYCEQKFAALARVGLYIPGGSASLPSTVLMLGVPAQIANCSERVLISPPNAQGELTPAICYAAMKCGVTGVYLGGGAQAIAALALGTESIPSVDKIFGPGNSYVTEAKQQVSQRAGGPAIDLPAGPSELLVIADDSAEPAFVAADLLSQAEHGPDSQVLLLSPSSALIAAVREALAEQLATLPRAEITNQALASSALILTRDLAEAVAISETYAPEHLSLQLDDCAPWLAKLTRAGSIFVGHYTPESGGDYATGTNHVLPTYGFARNYSSLGLLDFYRRYTVQTVSPQGLADLGNTIIDLAEEEALDAHLRAVSLRLESSRFQRDTGKTNNE</sequence>
<name>A0A432WVJ1_9GAMM</name>
<evidence type="ECO:0000256" key="18">
    <source>
        <dbReference type="RuleBase" id="RU004175"/>
    </source>
</evidence>
<evidence type="ECO:0000256" key="7">
    <source>
        <dbReference type="ARBA" id="ARBA00022833"/>
    </source>
</evidence>
<dbReference type="Gene3D" id="3.40.50.1980">
    <property type="entry name" value="Nitrogenase molybdenum iron protein domain"/>
    <property type="match status" value="2"/>
</dbReference>
<feature type="binding site" evidence="12 16">
    <location>
        <position position="270"/>
    </location>
    <ligand>
        <name>substrate</name>
    </ligand>
</feature>
<comment type="pathway">
    <text evidence="2 12">Amino-acid biosynthesis; L-histidine biosynthesis; L-histidine from 5-phospho-alpha-D-ribose 1-diphosphate: step 9/9.</text>
</comment>
<evidence type="ECO:0000256" key="12">
    <source>
        <dbReference type="HAMAP-Rule" id="MF_01024"/>
    </source>
</evidence>
<evidence type="ECO:0000256" key="8">
    <source>
        <dbReference type="ARBA" id="ARBA00023002"/>
    </source>
</evidence>
<gene>
    <name evidence="12 19" type="primary">hisD</name>
    <name evidence="19" type="ORF">CWE13_04495</name>
</gene>
<evidence type="ECO:0000256" key="5">
    <source>
        <dbReference type="ARBA" id="ARBA00022605"/>
    </source>
</evidence>
<feature type="binding site" evidence="12 17">
    <location>
        <position position="427"/>
    </location>
    <ligand>
        <name>Zn(2+)</name>
        <dbReference type="ChEBI" id="CHEBI:29105"/>
    </ligand>
</feature>
<keyword evidence="6 12" id="KW-0479">Metal-binding</keyword>
<comment type="cofactor">
    <cofactor evidence="12 17">
        <name>Zn(2+)</name>
        <dbReference type="ChEBI" id="CHEBI:29105"/>
    </cofactor>
    <text evidence="12 17">Binds 1 zinc ion per subunit.</text>
</comment>